<reference evidence="2 3" key="1">
    <citation type="submission" date="2016-07" db="EMBL/GenBank/DDBJ databases">
        <title>Pervasive Adenine N6-methylation of Active Genes in Fungi.</title>
        <authorList>
            <consortium name="DOE Joint Genome Institute"/>
            <person name="Mondo S.J."/>
            <person name="Dannebaum R.O."/>
            <person name="Kuo R.C."/>
            <person name="Labutti K."/>
            <person name="Haridas S."/>
            <person name="Kuo A."/>
            <person name="Salamov A."/>
            <person name="Ahrendt S.R."/>
            <person name="Lipzen A."/>
            <person name="Sullivan W."/>
            <person name="Andreopoulos W.B."/>
            <person name="Clum A."/>
            <person name="Lindquist E."/>
            <person name="Daum C."/>
            <person name="Ramamoorthy G.K."/>
            <person name="Gryganskyi A."/>
            <person name="Culley D."/>
            <person name="Magnuson J.K."/>
            <person name="James T.Y."/>
            <person name="O'Malley M.A."/>
            <person name="Stajich J.E."/>
            <person name="Spatafora J.W."/>
            <person name="Visel A."/>
            <person name="Grigoriev I.V."/>
        </authorList>
    </citation>
    <scope>NUCLEOTIDE SEQUENCE [LARGE SCALE GENOMIC DNA]</scope>
    <source>
        <strain evidence="2 3">CBS 115471</strain>
    </source>
</reference>
<protein>
    <submittedName>
        <fullName evidence="2">Uncharacterized protein</fullName>
    </submittedName>
</protein>
<feature type="compositionally biased region" description="Polar residues" evidence="1">
    <location>
        <begin position="293"/>
        <end position="304"/>
    </location>
</feature>
<dbReference type="AlphaFoldDB" id="A0A1Y2AB44"/>
<keyword evidence="3" id="KW-1185">Reference proteome</keyword>
<comment type="caution">
    <text evidence="2">The sequence shown here is derived from an EMBL/GenBank/DDBJ whole genome shotgun (WGS) entry which is preliminary data.</text>
</comment>
<evidence type="ECO:0000256" key="1">
    <source>
        <dbReference type="SAM" id="MobiDB-lite"/>
    </source>
</evidence>
<sequence>MGADAGVTSADPNTIITVTKGESAKSCFPQSSVQGSALNTAMEDVRGNEAGRDTPTCASTASAAPTTSMAAAVPDNELYVVNPNSQPALPVAALAGLPVFWGLAAQPALPQQALAQQALAQPAFAQAVLAQPAPLAMGQVAMTSTMSRYRDRQPCISEEEGEIKTPSSGGAPTPALPILDKTGVTDKAGILPRKSGENFKIKREENDEQCSAWQPPTLFEPTAGDGFGAIHPQRSIFLRSSERLSPEFTAPVDSNNKRKVTGANCYPVGGGAGQGKKQRINYKVSKGASTTSLAFGTQQQSSGASDRPIKFRNRAELKTVSPDRSPPAESPLMETQFFQRARPKKGDESACNLQAGRLSPPRFETPSIRPPCHSTDNEPTCNIKYRSASPPPSPRNRSKASPMALDEGTGVSANVLAQVSSPPVAMPPNLSSYATGLLSSGAKILCLPPMHVKANPERHRMANDFLLEANSLLADHSHIQLAFSIKDKGPLRQVNDGVVHDDGAPCLAVMGPSDPQRSLARENPGSMVHPSRLRQVRH</sequence>
<evidence type="ECO:0000313" key="3">
    <source>
        <dbReference type="Proteomes" id="UP000193144"/>
    </source>
</evidence>
<feature type="region of interest" description="Disordered" evidence="1">
    <location>
        <begin position="512"/>
        <end position="538"/>
    </location>
</feature>
<proteinExistence type="predicted"/>
<accession>A0A1Y2AB44</accession>
<gene>
    <name evidence="2" type="ORF">BCR34DRAFT_595183</name>
</gene>
<feature type="region of interest" description="Disordered" evidence="1">
    <location>
        <begin position="293"/>
        <end position="405"/>
    </location>
</feature>
<dbReference type="EMBL" id="MCFA01000001">
    <property type="protein sequence ID" value="ORY19722.1"/>
    <property type="molecule type" value="Genomic_DNA"/>
</dbReference>
<feature type="compositionally biased region" description="Basic and acidic residues" evidence="1">
    <location>
        <begin position="307"/>
        <end position="317"/>
    </location>
</feature>
<name>A0A1Y2AB44_9PLEO</name>
<organism evidence="2 3">
    <name type="scientific">Clohesyomyces aquaticus</name>
    <dbReference type="NCBI Taxonomy" id="1231657"/>
    <lineage>
        <taxon>Eukaryota</taxon>
        <taxon>Fungi</taxon>
        <taxon>Dikarya</taxon>
        <taxon>Ascomycota</taxon>
        <taxon>Pezizomycotina</taxon>
        <taxon>Dothideomycetes</taxon>
        <taxon>Pleosporomycetidae</taxon>
        <taxon>Pleosporales</taxon>
        <taxon>Lindgomycetaceae</taxon>
        <taxon>Clohesyomyces</taxon>
    </lineage>
</organism>
<dbReference type="Proteomes" id="UP000193144">
    <property type="component" value="Unassembled WGS sequence"/>
</dbReference>
<evidence type="ECO:0000313" key="2">
    <source>
        <dbReference type="EMBL" id="ORY19722.1"/>
    </source>
</evidence>